<dbReference type="Proteomes" id="UP000034516">
    <property type="component" value="Unassembled WGS sequence"/>
</dbReference>
<protein>
    <recommendedName>
        <fullName evidence="1">Aminoglycoside phosphotransferase domain-containing protein</fullName>
    </recommendedName>
</protein>
<dbReference type="Gene3D" id="3.90.1200.10">
    <property type="match status" value="1"/>
</dbReference>
<evidence type="ECO:0000313" key="2">
    <source>
        <dbReference type="EMBL" id="KKS42373.1"/>
    </source>
</evidence>
<reference evidence="2 3" key="1">
    <citation type="journal article" date="2015" name="Nature">
        <title>rRNA introns, odd ribosomes, and small enigmatic genomes across a large radiation of phyla.</title>
        <authorList>
            <person name="Brown C.T."/>
            <person name="Hug L.A."/>
            <person name="Thomas B.C."/>
            <person name="Sharon I."/>
            <person name="Castelle C.J."/>
            <person name="Singh A."/>
            <person name="Wilkins M.J."/>
            <person name="Williams K.H."/>
            <person name="Banfield J.F."/>
        </authorList>
    </citation>
    <scope>NUCLEOTIDE SEQUENCE [LARGE SCALE GENOMIC DNA]</scope>
</reference>
<evidence type="ECO:0000313" key="3">
    <source>
        <dbReference type="Proteomes" id="UP000034516"/>
    </source>
</evidence>
<comment type="caution">
    <text evidence="2">The sequence shown here is derived from an EMBL/GenBank/DDBJ whole genome shotgun (WGS) entry which is preliminary data.</text>
</comment>
<sequence>MPTSKNIPVLLDDHQYFFNLFQKKLKQIDAQAVKLLFHQFFYIKRHVASDFFHYVIEHRLTLELKHGLKIRRKVYAISFSDHGRKKMYQAMVLAYEHKFGQGEAVVPKPLWYEEETMTLFYLGVPGDSLLEHLKNGHLDLDNIKKVAHALKNLHAIKTPKNIFGGHEFSLRHLDPTNILERSYNLGDPLKPEIIKQLAVLNSLKGKIIQEKNVFSHGDFHPDNIIINRFNSSQIVFIDFSEVCLAPPYYDIASFLEQLELMSLGYLDRRRYRQVENFFLAAYFGDKKLTPELVAKINLYKSLITLKNSVYALIFTDIHERHYAGYLVQLSQALCQKIKQQTI</sequence>
<evidence type="ECO:0000259" key="1">
    <source>
        <dbReference type="Pfam" id="PF01636"/>
    </source>
</evidence>
<proteinExistence type="predicted"/>
<feature type="domain" description="Aminoglycoside phosphotransferase" evidence="1">
    <location>
        <begin position="96"/>
        <end position="255"/>
    </location>
</feature>
<dbReference type="SUPFAM" id="SSF56112">
    <property type="entry name" value="Protein kinase-like (PK-like)"/>
    <property type="match status" value="1"/>
</dbReference>
<dbReference type="InterPro" id="IPR011009">
    <property type="entry name" value="Kinase-like_dom_sf"/>
</dbReference>
<dbReference type="AlphaFoldDB" id="A0A0G1BY79"/>
<accession>A0A0G1BY79</accession>
<dbReference type="InterPro" id="IPR002575">
    <property type="entry name" value="Aminoglycoside_PTrfase"/>
</dbReference>
<dbReference type="Pfam" id="PF01636">
    <property type="entry name" value="APH"/>
    <property type="match status" value="1"/>
</dbReference>
<dbReference type="EMBL" id="LCCW01000016">
    <property type="protein sequence ID" value="KKS42373.1"/>
    <property type="molecule type" value="Genomic_DNA"/>
</dbReference>
<gene>
    <name evidence="2" type="ORF">UV02_C0016G0007</name>
</gene>
<organism evidence="2 3">
    <name type="scientific">Candidatus Kuenenbacteria bacterium GW2011_GWA2_42_15</name>
    <dbReference type="NCBI Taxonomy" id="1618677"/>
    <lineage>
        <taxon>Bacteria</taxon>
        <taxon>Candidatus Kueneniibacteriota</taxon>
    </lineage>
</organism>
<name>A0A0G1BY79_9BACT</name>